<name>A0ABM1SFL0_LIMPO</name>
<keyword evidence="3" id="KW-1185">Reference proteome</keyword>
<organism evidence="3 4">
    <name type="scientific">Limulus polyphemus</name>
    <name type="common">Atlantic horseshoe crab</name>
    <dbReference type="NCBI Taxonomy" id="6850"/>
    <lineage>
        <taxon>Eukaryota</taxon>
        <taxon>Metazoa</taxon>
        <taxon>Ecdysozoa</taxon>
        <taxon>Arthropoda</taxon>
        <taxon>Chelicerata</taxon>
        <taxon>Merostomata</taxon>
        <taxon>Xiphosura</taxon>
        <taxon>Limulidae</taxon>
        <taxon>Limulus</taxon>
    </lineage>
</organism>
<proteinExistence type="predicted"/>
<keyword evidence="2" id="KW-1133">Transmembrane helix</keyword>
<gene>
    <name evidence="4" type="primary">LOC111085904</name>
</gene>
<feature type="region of interest" description="Disordered" evidence="1">
    <location>
        <begin position="193"/>
        <end position="333"/>
    </location>
</feature>
<feature type="compositionally biased region" description="Polar residues" evidence="1">
    <location>
        <begin position="227"/>
        <end position="242"/>
    </location>
</feature>
<dbReference type="Proteomes" id="UP000694941">
    <property type="component" value="Unplaced"/>
</dbReference>
<keyword evidence="2" id="KW-0472">Membrane</keyword>
<dbReference type="GeneID" id="111085904"/>
<feature type="transmembrane region" description="Helical" evidence="2">
    <location>
        <begin position="83"/>
        <end position="108"/>
    </location>
</feature>
<evidence type="ECO:0000256" key="1">
    <source>
        <dbReference type="SAM" id="MobiDB-lite"/>
    </source>
</evidence>
<feature type="transmembrane region" description="Helical" evidence="2">
    <location>
        <begin position="55"/>
        <end position="76"/>
    </location>
</feature>
<sequence length="355" mass="40722">MSCCGFSLHILTVSAGVFTILESIFGISWSSHGLMLIHTNPNETENSTSKVDEGIIIATVALYGLWLISAITLLYGNSVKSKALIIFWMVITVLIIPFKSVWTGYYGFRLQSVSKSSDLTEQEILKENLITFYFLICFAIGTINFPLNAYFFVAVTQRISEIKKEIKATLGDFTTDQPQIPLSTYQNHTVPEERGQLPSFDQPDNVIPLDNNYRRYSRPDFDEGQIRPQNDQYGQRQIQSDLTPYYNPEQDYHSRAHYDRGNLEPKYNPRPSSGRLEPEYDCHSRPGKHSPEPGYSSRPHYERQSQDYGYSYRSRDVRTNSQINYNSSGEINQGYDVDYENEWRSASGGIPRVKY</sequence>
<feature type="transmembrane region" description="Helical" evidence="2">
    <location>
        <begin position="128"/>
        <end position="155"/>
    </location>
</feature>
<evidence type="ECO:0000313" key="3">
    <source>
        <dbReference type="Proteomes" id="UP000694941"/>
    </source>
</evidence>
<keyword evidence="2" id="KW-0812">Transmembrane</keyword>
<evidence type="ECO:0000313" key="4">
    <source>
        <dbReference type="RefSeq" id="XP_022242415.1"/>
    </source>
</evidence>
<accession>A0ABM1SFL0</accession>
<protein>
    <submittedName>
        <fullName evidence="4">Uncharacterized protein LOC111085904</fullName>
    </submittedName>
</protein>
<dbReference type="RefSeq" id="XP_022242415.1">
    <property type="nucleotide sequence ID" value="XM_022386707.1"/>
</dbReference>
<feature type="compositionally biased region" description="Polar residues" evidence="1">
    <location>
        <begin position="319"/>
        <end position="331"/>
    </location>
</feature>
<feature type="compositionally biased region" description="Basic and acidic residues" evidence="1">
    <location>
        <begin position="250"/>
        <end position="263"/>
    </location>
</feature>
<reference evidence="4" key="1">
    <citation type="submission" date="2025-08" db="UniProtKB">
        <authorList>
            <consortium name="RefSeq"/>
        </authorList>
    </citation>
    <scope>IDENTIFICATION</scope>
    <source>
        <tissue evidence="4">Muscle</tissue>
    </source>
</reference>
<evidence type="ECO:0000256" key="2">
    <source>
        <dbReference type="SAM" id="Phobius"/>
    </source>
</evidence>